<evidence type="ECO:0000256" key="5">
    <source>
        <dbReference type="ARBA" id="ARBA00022490"/>
    </source>
</evidence>
<evidence type="ECO:0000313" key="11">
    <source>
        <dbReference type="Proteomes" id="UP000282613"/>
    </source>
</evidence>
<dbReference type="Gene3D" id="1.25.10.10">
    <property type="entry name" value="Leucine-rich Repeat Variant"/>
    <property type="match status" value="1"/>
</dbReference>
<keyword evidence="4" id="KW-0813">Transport</keyword>
<dbReference type="InterPro" id="IPR016024">
    <property type="entry name" value="ARM-type_fold"/>
</dbReference>
<dbReference type="SMART" id="SM00913">
    <property type="entry name" value="IBN_N"/>
    <property type="match status" value="1"/>
</dbReference>
<dbReference type="GO" id="GO:0006606">
    <property type="term" value="P:protein import into nucleus"/>
    <property type="evidence" value="ECO:0007669"/>
    <property type="project" value="TreeGrafter"/>
</dbReference>
<reference evidence="12" key="1">
    <citation type="submission" date="2017-02" db="UniProtKB">
        <authorList>
            <consortium name="WormBaseParasite"/>
        </authorList>
    </citation>
    <scope>IDENTIFICATION</scope>
</reference>
<evidence type="ECO:0000256" key="4">
    <source>
        <dbReference type="ARBA" id="ARBA00022448"/>
    </source>
</evidence>
<proteinExistence type="inferred from homology"/>
<evidence type="ECO:0000256" key="1">
    <source>
        <dbReference type="ARBA" id="ARBA00004123"/>
    </source>
</evidence>
<feature type="domain" description="Importin N-terminal" evidence="9">
    <location>
        <begin position="22"/>
        <end position="113"/>
    </location>
</feature>
<keyword evidence="11" id="KW-1185">Reference proteome</keyword>
<feature type="compositionally biased region" description="Polar residues" evidence="8">
    <location>
        <begin position="1056"/>
        <end position="1075"/>
    </location>
</feature>
<keyword evidence="5" id="KW-0963">Cytoplasm</keyword>
<gene>
    <name evidence="10" type="ORF">TASK_LOCUS288</name>
</gene>
<evidence type="ECO:0000259" key="9">
    <source>
        <dbReference type="PROSITE" id="PS50166"/>
    </source>
</evidence>
<dbReference type="GO" id="GO:0005829">
    <property type="term" value="C:cytosol"/>
    <property type="evidence" value="ECO:0007669"/>
    <property type="project" value="TreeGrafter"/>
</dbReference>
<evidence type="ECO:0000313" key="12">
    <source>
        <dbReference type="WBParaSite" id="TASK_0000028701-mRNA-1"/>
    </source>
</evidence>
<evidence type="ECO:0000256" key="2">
    <source>
        <dbReference type="ARBA" id="ARBA00004496"/>
    </source>
</evidence>
<evidence type="ECO:0000256" key="6">
    <source>
        <dbReference type="ARBA" id="ARBA00022927"/>
    </source>
</evidence>
<feature type="region of interest" description="Disordered" evidence="8">
    <location>
        <begin position="1052"/>
        <end position="1075"/>
    </location>
</feature>
<dbReference type="SUPFAM" id="SSF48371">
    <property type="entry name" value="ARM repeat"/>
    <property type="match status" value="1"/>
</dbReference>
<dbReference type="STRING" id="60517.A0A0R3VSW3"/>
<protein>
    <submittedName>
        <fullName evidence="12">Importin N-terminal domain-containing protein</fullName>
    </submittedName>
</protein>
<dbReference type="AlphaFoldDB" id="A0A0R3VSW3"/>
<dbReference type="PANTHER" id="PTHR10997">
    <property type="entry name" value="IMPORTIN-7, 8, 11"/>
    <property type="match status" value="1"/>
</dbReference>
<keyword evidence="7" id="KW-0539">Nucleus</keyword>
<dbReference type="WBParaSite" id="TASK_0000028701-mRNA-1">
    <property type="protein sequence ID" value="TASK_0000028701-mRNA-1"/>
    <property type="gene ID" value="TASK_0000028701"/>
</dbReference>
<feature type="compositionally biased region" description="Acidic residues" evidence="8">
    <location>
        <begin position="906"/>
        <end position="934"/>
    </location>
</feature>
<dbReference type="PROSITE" id="PS50166">
    <property type="entry name" value="IMPORTIN_B_NT"/>
    <property type="match status" value="1"/>
</dbReference>
<evidence type="ECO:0000313" key="10">
    <source>
        <dbReference type="EMBL" id="VDK20601.1"/>
    </source>
</evidence>
<sequence length="1075" mass="121531">MDPHRIVQALQASLQPEQRENAEKLLVEVVFVFFKHQNQMHKIIGFAPTLLQIVLEQTLDLSVRQAGAVFLKNMILNSWRQRGPLTPDEPIPFQIHENDKAHIRNVIVPAVASSVIPIQSILQVAVAKILKFDFPSRFPNFVDQITGYLDSMDFREFHGALLCLHGLVQAYEHKTNDKGPLPQTMNTLLPLLHHRMNVLLPDSSDESLILQKLILKIFYRYTDYYLPTSSINEEWVTQWHLLICSLLESFNCANDDPGSVYWKRQKWAARILYCWFTSYGSPGNVQKKYASFAEWYLKSFSNQVLTTFLKICDAYRQQTFISPIVLAETLSYLSAALTHAFCWKIIRPYFDTLLQDVIVPLLSFTKELAELWEDDPLEYIRYNTSMYMSVDSPSDAAASFIKEACLKRKGILDKAIQYCTQVLNHDVKPEVKDGALHLIGTVCNILLKDKVYKEQLENFLAAHVLSLFEAPEGYRRARACWLVGKLSRAQFSNVDILCQIAMVCRHLMCSDSNLPVRVAAATTIFSLIKDQKEVEKTMSSHLPELVMQLLKLLRETEFDDLNSVLREVLVYSNELQPISVQMLQHLSGTFVKLVGVQENGVGLVSSGDSERDGEFQLDEAKEYQSLVATGVMENIETLVSVMEDNAELVASSESVVVQLVQVILKNEIADFYDEAFSLVCSITHARISPLLWTVYDWLYQAFLSGASDCFVSMAPSLHNYITVDPKSFATSPDRVKMFISMCAQELQNEEEQADGGVHAAKLLEVFVLNFRGQLDSFIPEVIEPAIACLTRKSTILELRTRCLLVVIAAIITSSATVLPILCSHMWPETQTPIIENILKMWIDNIQKFNGLHDRRVCVFGMCTLLSLSADQRPPAVDAIAAQYLPSLLHVLTSLKDAYAAKREMEKEDESDSDDDGLDDEDADGDVAVDSDTDVVDEEGTRYLELLEAVEAEIGDSDDDDEDEDEEDGDDDDDFEAASVIESFETELDKEENEMDEYVTFYQLMTQMETGDAAWYQRLVSPLSDSQKAEFKEIAKTAVNCIAQKESKRIEKAGGYNFQQTDVPSSFNFSGDQPSH</sequence>
<dbReference type="OrthoDB" id="760868at2759"/>
<reference evidence="10 11" key="2">
    <citation type="submission" date="2018-11" db="EMBL/GenBank/DDBJ databases">
        <authorList>
            <consortium name="Pathogen Informatics"/>
        </authorList>
    </citation>
    <scope>NUCLEOTIDE SEQUENCE [LARGE SCALE GENOMIC DNA]</scope>
</reference>
<dbReference type="Proteomes" id="UP000282613">
    <property type="component" value="Unassembled WGS sequence"/>
</dbReference>
<dbReference type="Pfam" id="PF25758">
    <property type="entry name" value="TPR_IPO11"/>
    <property type="match status" value="1"/>
</dbReference>
<feature type="region of interest" description="Disordered" evidence="8">
    <location>
        <begin position="902"/>
        <end position="934"/>
    </location>
</feature>
<evidence type="ECO:0000256" key="7">
    <source>
        <dbReference type="ARBA" id="ARBA00023242"/>
    </source>
</evidence>
<dbReference type="InterPro" id="IPR058669">
    <property type="entry name" value="TPR_IPO7/11-like"/>
</dbReference>
<organism evidence="12">
    <name type="scientific">Taenia asiatica</name>
    <name type="common">Asian tapeworm</name>
    <dbReference type="NCBI Taxonomy" id="60517"/>
    <lineage>
        <taxon>Eukaryota</taxon>
        <taxon>Metazoa</taxon>
        <taxon>Spiralia</taxon>
        <taxon>Lophotrochozoa</taxon>
        <taxon>Platyhelminthes</taxon>
        <taxon>Cestoda</taxon>
        <taxon>Eucestoda</taxon>
        <taxon>Cyclophyllidea</taxon>
        <taxon>Taeniidae</taxon>
        <taxon>Taenia</taxon>
    </lineage>
</organism>
<dbReference type="PANTHER" id="PTHR10997:SF18">
    <property type="entry name" value="D-IMPORTIN 7_RANBP7"/>
    <property type="match status" value="1"/>
</dbReference>
<dbReference type="Pfam" id="PF03810">
    <property type="entry name" value="IBN_N"/>
    <property type="match status" value="1"/>
</dbReference>
<dbReference type="GO" id="GO:0005635">
    <property type="term" value="C:nuclear envelope"/>
    <property type="evidence" value="ECO:0007669"/>
    <property type="project" value="TreeGrafter"/>
</dbReference>
<evidence type="ECO:0000256" key="8">
    <source>
        <dbReference type="SAM" id="MobiDB-lite"/>
    </source>
</evidence>
<dbReference type="EMBL" id="UYRS01000033">
    <property type="protein sequence ID" value="VDK20601.1"/>
    <property type="molecule type" value="Genomic_DNA"/>
</dbReference>
<dbReference type="InterPro" id="IPR001494">
    <property type="entry name" value="Importin-beta_N"/>
</dbReference>
<comment type="subcellular location">
    <subcellularLocation>
        <location evidence="2">Cytoplasm</location>
    </subcellularLocation>
    <subcellularLocation>
        <location evidence="1">Nucleus</location>
    </subcellularLocation>
</comment>
<name>A0A0R3VSW3_TAEAS</name>
<feature type="region of interest" description="Disordered" evidence="8">
    <location>
        <begin position="950"/>
        <end position="974"/>
    </location>
</feature>
<dbReference type="GO" id="GO:0031267">
    <property type="term" value="F:small GTPase binding"/>
    <property type="evidence" value="ECO:0007669"/>
    <property type="project" value="InterPro"/>
</dbReference>
<accession>A0A0R3VSW3</accession>
<keyword evidence="6" id="KW-0653">Protein transport</keyword>
<dbReference type="InterPro" id="IPR011989">
    <property type="entry name" value="ARM-like"/>
</dbReference>
<comment type="similarity">
    <text evidence="3">Belongs to the importin beta family.</text>
</comment>
<evidence type="ECO:0000256" key="3">
    <source>
        <dbReference type="ARBA" id="ARBA00007991"/>
    </source>
</evidence>